<reference evidence="10" key="2">
    <citation type="journal article" date="2021" name="PeerJ">
        <title>Extensive microbial diversity within the chicken gut microbiome revealed by metagenomics and culture.</title>
        <authorList>
            <person name="Gilroy R."/>
            <person name="Ravi A."/>
            <person name="Getino M."/>
            <person name="Pursley I."/>
            <person name="Horton D.L."/>
            <person name="Alikhan N.F."/>
            <person name="Baker D."/>
            <person name="Gharbi K."/>
            <person name="Hall N."/>
            <person name="Watson M."/>
            <person name="Adriaenssens E.M."/>
            <person name="Foster-Nyarko E."/>
            <person name="Jarju S."/>
            <person name="Secka A."/>
            <person name="Antonio M."/>
            <person name="Oren A."/>
            <person name="Chaudhuri R.R."/>
            <person name="La Ragione R."/>
            <person name="Hildebrand F."/>
            <person name="Pallen M.J."/>
        </authorList>
    </citation>
    <scope>NUCLEOTIDE SEQUENCE</scope>
    <source>
        <strain evidence="10">ChiBcec16-1751</strain>
    </source>
</reference>
<dbReference type="Gene3D" id="3.30.565.10">
    <property type="entry name" value="Histidine kinase-like ATPase, C-terminal domain"/>
    <property type="match status" value="1"/>
</dbReference>
<evidence type="ECO:0000313" key="10">
    <source>
        <dbReference type="EMBL" id="HIS64971.1"/>
    </source>
</evidence>
<sequence length="474" mass="53474">MEQIKVLCRRHTDLTEADMEILERYATALQTIADMEEADIFLDCPTRDGDAIVVAEAKPKNGASAYRSSVVGMMATAEHEPAVARTFRLGVATRQMKAVTQERSNVIQTVEPIRNYGRVIGVLIREKRDDCQMVSPILHLSEQSMQHMTDFIARVVDEHSWLPECIDEALLIVSNDGVITFRNTLARDLYRKLGYVEDILGKRYENFRLIDQVTTRDEELSFTAVELKIGAAYLVFKRIPIHENGIAFAILMTDTTFKHEQEQQLILKSVAIKEMHHRVKNNLQTIASLLRLQTRRTDQESTRQVLYESMNRILAIAATHELLACSGVDEIMLGEVIVHIKNNAVRFFAPQHFALELTVEGDDFRVDSDIATSVALVINELLQNSLKYAFTGRESGTIRIIVTYGELYSQIQVIDNGCGFQVSQDSAKHLGLNIVETLVRDKLYGRLSIQSDSNGTCVTFDFKKNKISDLSGTT</sequence>
<dbReference type="AlphaFoldDB" id="A0A9D1JT97"/>
<dbReference type="SUPFAM" id="SSF55874">
    <property type="entry name" value="ATPase domain of HSP90 chaperone/DNA topoisomerase II/histidine kinase"/>
    <property type="match status" value="1"/>
</dbReference>
<dbReference type="InterPro" id="IPR005467">
    <property type="entry name" value="His_kinase_dom"/>
</dbReference>
<keyword evidence="8" id="KW-0902">Two-component regulatory system</keyword>
<reference evidence="10" key="1">
    <citation type="submission" date="2020-10" db="EMBL/GenBank/DDBJ databases">
        <authorList>
            <person name="Gilroy R."/>
        </authorList>
    </citation>
    <scope>NUCLEOTIDE SEQUENCE</scope>
    <source>
        <strain evidence="10">ChiBcec16-1751</strain>
    </source>
</reference>
<evidence type="ECO:0000256" key="6">
    <source>
        <dbReference type="ARBA" id="ARBA00022777"/>
    </source>
</evidence>
<feature type="domain" description="Histidine kinase" evidence="9">
    <location>
        <begin position="274"/>
        <end position="466"/>
    </location>
</feature>
<dbReference type="Gene3D" id="3.30.450.280">
    <property type="entry name" value="GAF domain"/>
    <property type="match status" value="1"/>
</dbReference>
<dbReference type="InterPro" id="IPR022066">
    <property type="entry name" value="PdtaS_GAF"/>
</dbReference>
<dbReference type="Gene3D" id="3.30.450.20">
    <property type="entry name" value="PAS domain"/>
    <property type="match status" value="1"/>
</dbReference>
<dbReference type="EC" id="2.7.13.3" evidence="2"/>
<dbReference type="Proteomes" id="UP000886741">
    <property type="component" value="Unassembled WGS sequence"/>
</dbReference>
<evidence type="ECO:0000313" key="11">
    <source>
        <dbReference type="Proteomes" id="UP000886741"/>
    </source>
</evidence>
<dbReference type="Pfam" id="PF07568">
    <property type="entry name" value="HisKA_2"/>
    <property type="match status" value="1"/>
</dbReference>
<dbReference type="PANTHER" id="PTHR41523:SF8">
    <property type="entry name" value="ETHYLENE RESPONSE SENSOR PROTEIN"/>
    <property type="match status" value="1"/>
</dbReference>
<dbReference type="GO" id="GO:0000160">
    <property type="term" value="P:phosphorelay signal transduction system"/>
    <property type="evidence" value="ECO:0007669"/>
    <property type="project" value="UniProtKB-KW"/>
</dbReference>
<comment type="catalytic activity">
    <reaction evidence="1">
        <text>ATP + protein L-histidine = ADP + protein N-phospho-L-histidine.</text>
        <dbReference type="EC" id="2.7.13.3"/>
    </reaction>
</comment>
<evidence type="ECO:0000256" key="7">
    <source>
        <dbReference type="ARBA" id="ARBA00022840"/>
    </source>
</evidence>
<dbReference type="EMBL" id="DVJJ01000093">
    <property type="protein sequence ID" value="HIS64971.1"/>
    <property type="molecule type" value="Genomic_DNA"/>
</dbReference>
<dbReference type="GO" id="GO:0005524">
    <property type="term" value="F:ATP binding"/>
    <property type="evidence" value="ECO:0007669"/>
    <property type="project" value="UniProtKB-KW"/>
</dbReference>
<keyword evidence="6 10" id="KW-0418">Kinase</keyword>
<dbReference type="InterPro" id="IPR011495">
    <property type="entry name" value="Sig_transdc_His_kin_sub2_dim/P"/>
</dbReference>
<dbReference type="SMART" id="SM00911">
    <property type="entry name" value="HWE_HK"/>
    <property type="match status" value="1"/>
</dbReference>
<protein>
    <recommendedName>
        <fullName evidence="2">histidine kinase</fullName>
        <ecNumber evidence="2">2.7.13.3</ecNumber>
    </recommendedName>
</protein>
<keyword evidence="5" id="KW-0547">Nucleotide-binding</keyword>
<keyword evidence="7" id="KW-0067">ATP-binding</keyword>
<dbReference type="Pfam" id="PF12282">
    <property type="entry name" value="GAF_PdtaS"/>
    <property type="match status" value="1"/>
</dbReference>
<dbReference type="InterPro" id="IPR003594">
    <property type="entry name" value="HATPase_dom"/>
</dbReference>
<evidence type="ECO:0000256" key="1">
    <source>
        <dbReference type="ARBA" id="ARBA00000085"/>
    </source>
</evidence>
<dbReference type="PROSITE" id="PS50109">
    <property type="entry name" value="HIS_KIN"/>
    <property type="match status" value="1"/>
</dbReference>
<keyword evidence="3" id="KW-0597">Phosphoprotein</keyword>
<evidence type="ECO:0000256" key="5">
    <source>
        <dbReference type="ARBA" id="ARBA00022741"/>
    </source>
</evidence>
<gene>
    <name evidence="10" type="ORF">IAA83_06335</name>
</gene>
<dbReference type="PANTHER" id="PTHR41523">
    <property type="entry name" value="TWO-COMPONENT SYSTEM SENSOR PROTEIN"/>
    <property type="match status" value="1"/>
</dbReference>
<evidence type="ECO:0000259" key="9">
    <source>
        <dbReference type="PROSITE" id="PS50109"/>
    </source>
</evidence>
<proteinExistence type="predicted"/>
<dbReference type="GO" id="GO:0004673">
    <property type="term" value="F:protein histidine kinase activity"/>
    <property type="evidence" value="ECO:0007669"/>
    <property type="project" value="UniProtKB-EC"/>
</dbReference>
<comment type="caution">
    <text evidence="10">The sequence shown here is derived from an EMBL/GenBank/DDBJ whole genome shotgun (WGS) entry which is preliminary data.</text>
</comment>
<dbReference type="InterPro" id="IPR011102">
    <property type="entry name" value="Sig_transdc_His_kinase_HWE"/>
</dbReference>
<evidence type="ECO:0000256" key="2">
    <source>
        <dbReference type="ARBA" id="ARBA00012438"/>
    </source>
</evidence>
<name>A0A9D1JT97_9FIRM</name>
<evidence type="ECO:0000256" key="4">
    <source>
        <dbReference type="ARBA" id="ARBA00022679"/>
    </source>
</evidence>
<dbReference type="InterPro" id="IPR036890">
    <property type="entry name" value="HATPase_C_sf"/>
</dbReference>
<evidence type="ECO:0000256" key="8">
    <source>
        <dbReference type="ARBA" id="ARBA00023012"/>
    </source>
</evidence>
<dbReference type="InterPro" id="IPR038424">
    <property type="entry name" value="H_kinase_PdtaS_GAF_sf"/>
</dbReference>
<dbReference type="Pfam" id="PF02518">
    <property type="entry name" value="HATPase_c"/>
    <property type="match status" value="1"/>
</dbReference>
<accession>A0A9D1JT97</accession>
<dbReference type="SMART" id="SM00387">
    <property type="entry name" value="HATPase_c"/>
    <property type="match status" value="1"/>
</dbReference>
<keyword evidence="4" id="KW-0808">Transferase</keyword>
<organism evidence="10 11">
    <name type="scientific">Candidatus Avoscillospira avistercoris</name>
    <dbReference type="NCBI Taxonomy" id="2840707"/>
    <lineage>
        <taxon>Bacteria</taxon>
        <taxon>Bacillati</taxon>
        <taxon>Bacillota</taxon>
        <taxon>Clostridia</taxon>
        <taxon>Eubacteriales</taxon>
        <taxon>Oscillospiraceae</taxon>
        <taxon>Oscillospiraceae incertae sedis</taxon>
        <taxon>Candidatus Avoscillospira</taxon>
    </lineage>
</organism>
<evidence type="ECO:0000256" key="3">
    <source>
        <dbReference type="ARBA" id="ARBA00022553"/>
    </source>
</evidence>